<accession>A0ABT3JBN8</accession>
<keyword evidence="12" id="KW-1185">Reference proteome</keyword>
<comment type="similarity">
    <text evidence="10">Belongs to the glutamate--cysteine ligase type 2 family. EgtA subfamily.</text>
</comment>
<dbReference type="RefSeq" id="WP_264880228.1">
    <property type="nucleotide sequence ID" value="NZ_JAPDOB010000001.1"/>
</dbReference>
<dbReference type="EC" id="6.3.2.2" evidence="10"/>
<dbReference type="PIRSF" id="PIRSF017901">
    <property type="entry name" value="GCL"/>
    <property type="match status" value="1"/>
</dbReference>
<evidence type="ECO:0000256" key="8">
    <source>
        <dbReference type="ARBA" id="ARBA00022946"/>
    </source>
</evidence>
<comment type="subunit">
    <text evidence="3">Homodimer or monomer when oxidized or reduced, respectively.</text>
</comment>
<evidence type="ECO:0000256" key="2">
    <source>
        <dbReference type="ARBA" id="ARBA00010253"/>
    </source>
</evidence>
<comment type="similarity">
    <text evidence="2">Belongs to the carboxylate-amine ligase family. Glutamate--cysteine ligase type 2 subfamily.</text>
</comment>
<protein>
    <recommendedName>
        <fullName evidence="10">Glutamate--cysteine ligase</fullName>
        <ecNumber evidence="10">6.3.2.2</ecNumber>
    </recommendedName>
</protein>
<dbReference type="PANTHER" id="PTHR34378:SF1">
    <property type="entry name" value="GLUTAMATE--CYSTEINE LIGASE, CHLOROPLASTIC"/>
    <property type="match status" value="1"/>
</dbReference>
<comment type="catalytic activity">
    <reaction evidence="10">
        <text>L-cysteine + L-glutamate + ATP = gamma-L-glutamyl-L-cysteine + ADP + phosphate + H(+)</text>
        <dbReference type="Rhea" id="RHEA:13285"/>
        <dbReference type="ChEBI" id="CHEBI:15378"/>
        <dbReference type="ChEBI" id="CHEBI:29985"/>
        <dbReference type="ChEBI" id="CHEBI:30616"/>
        <dbReference type="ChEBI" id="CHEBI:35235"/>
        <dbReference type="ChEBI" id="CHEBI:43474"/>
        <dbReference type="ChEBI" id="CHEBI:58173"/>
        <dbReference type="ChEBI" id="CHEBI:456216"/>
        <dbReference type="EC" id="6.3.2.2"/>
    </reaction>
</comment>
<organism evidence="11 12">
    <name type="scientific">Sphingomonas arvum</name>
    <dbReference type="NCBI Taxonomy" id="2992113"/>
    <lineage>
        <taxon>Bacteria</taxon>
        <taxon>Pseudomonadati</taxon>
        <taxon>Pseudomonadota</taxon>
        <taxon>Alphaproteobacteria</taxon>
        <taxon>Sphingomonadales</taxon>
        <taxon>Sphingomonadaceae</taxon>
        <taxon>Sphingomonas</taxon>
    </lineage>
</organism>
<dbReference type="Gene3D" id="3.30.590.20">
    <property type="match status" value="1"/>
</dbReference>
<dbReference type="InterPro" id="IPR006336">
    <property type="entry name" value="GCS2"/>
</dbReference>
<evidence type="ECO:0000256" key="5">
    <source>
        <dbReference type="ARBA" id="ARBA00022684"/>
    </source>
</evidence>
<dbReference type="NCBIfam" id="TIGR01436">
    <property type="entry name" value="glu_cys_lig_pln"/>
    <property type="match status" value="1"/>
</dbReference>
<evidence type="ECO:0000313" key="11">
    <source>
        <dbReference type="EMBL" id="MCW3796454.1"/>
    </source>
</evidence>
<comment type="function">
    <text evidence="10">Catalyzes the synthesis of gamma-glutamylcysteine (gamma-GC).</text>
</comment>
<comment type="pathway">
    <text evidence="1">Sulfur metabolism; glutathione biosynthesis; glutathione from L-cysteine and L-glutamate: step 1/2.</text>
</comment>
<keyword evidence="6 10" id="KW-0547">Nucleotide-binding</keyword>
<sequence length="456" mass="50594">MTTRTDLGESPLIEGRDDLLAVFAGGEKSPDRWRIGTEHEKFVYHRADHRAPSWDEPGGIRDLLLGLTEFGWRPVEENGKIIALAGPDGTVSLEPAGQFELSGAPLENLHQTCAEANRHLEQCKAVGDRLGLGFLGLGMWPDKTRAELPIMPKGRYKIMLNHMPRVGTLGLDMMLRTCTIQVNLDYSSEADMAKKFRVGLALQPVATALFANSPLTEGKPNGFKSFRSHIWTDTDPHRTGMLPFVFEDGFGYERYCDYALDVPMYFVFRDGRYIDCAGESFRAFLDGKLPQLPDERPRVSDWVDHLSTAFPEVRLKSFLEMRGADGGRWGRICALPALWVGLLYDQSALDAAWDLVKHWTIDQREQLRADVPRLALEASVPGGGTVRELAGRVLDIAAAGLTARGRLNGAGDNEGGFLDPLREVVATGVTPADRLLAWYNGEWGGDVSRVYNEMSF</sequence>
<dbReference type="SUPFAM" id="SSF55931">
    <property type="entry name" value="Glutamine synthetase/guanido kinase"/>
    <property type="match status" value="1"/>
</dbReference>
<comment type="caution">
    <text evidence="11">The sequence shown here is derived from an EMBL/GenBank/DDBJ whole genome shotgun (WGS) entry which is preliminary data.</text>
</comment>
<dbReference type="Proteomes" id="UP001526246">
    <property type="component" value="Unassembled WGS sequence"/>
</dbReference>
<reference evidence="11 12" key="1">
    <citation type="submission" date="2022-10" db="EMBL/GenBank/DDBJ databases">
        <title>Sphingomonas sp.</title>
        <authorList>
            <person name="Jin C."/>
        </authorList>
    </citation>
    <scope>NUCLEOTIDE SEQUENCE [LARGE SCALE GENOMIC DNA]</scope>
    <source>
        <strain evidence="11 12">BN140010</strain>
    </source>
</reference>
<keyword evidence="8" id="KW-0809">Transit peptide</keyword>
<keyword evidence="4 10" id="KW-0436">Ligase</keyword>
<dbReference type="InterPro" id="IPR011556">
    <property type="entry name" value="Glut_cys_lig_pln_type"/>
</dbReference>
<dbReference type="PANTHER" id="PTHR34378">
    <property type="entry name" value="GLUTAMATE--CYSTEINE LIGASE, CHLOROPLASTIC"/>
    <property type="match status" value="1"/>
</dbReference>
<evidence type="ECO:0000256" key="6">
    <source>
        <dbReference type="ARBA" id="ARBA00022741"/>
    </source>
</evidence>
<gene>
    <name evidence="11" type="ORF">OMW55_01340</name>
</gene>
<evidence type="ECO:0000256" key="4">
    <source>
        <dbReference type="ARBA" id="ARBA00022598"/>
    </source>
</evidence>
<dbReference type="EMBL" id="JAPDOB010000001">
    <property type="protein sequence ID" value="MCW3796454.1"/>
    <property type="molecule type" value="Genomic_DNA"/>
</dbReference>
<proteinExistence type="inferred from homology"/>
<dbReference type="Pfam" id="PF04107">
    <property type="entry name" value="GCS2"/>
    <property type="match status" value="1"/>
</dbReference>
<dbReference type="InterPro" id="IPR014746">
    <property type="entry name" value="Gln_synth/guanido_kin_cat_dom"/>
</dbReference>
<evidence type="ECO:0000256" key="7">
    <source>
        <dbReference type="ARBA" id="ARBA00022840"/>
    </source>
</evidence>
<evidence type="ECO:0000256" key="3">
    <source>
        <dbReference type="ARBA" id="ARBA00011153"/>
    </source>
</evidence>
<evidence type="ECO:0000313" key="12">
    <source>
        <dbReference type="Proteomes" id="UP001526246"/>
    </source>
</evidence>
<keyword evidence="9" id="KW-1015">Disulfide bond</keyword>
<evidence type="ECO:0000256" key="9">
    <source>
        <dbReference type="ARBA" id="ARBA00023157"/>
    </source>
</evidence>
<evidence type="ECO:0000256" key="1">
    <source>
        <dbReference type="ARBA" id="ARBA00005006"/>
    </source>
</evidence>
<keyword evidence="7 10" id="KW-0067">ATP-binding</keyword>
<keyword evidence="5" id="KW-0317">Glutathione biosynthesis</keyword>
<dbReference type="InterPro" id="IPR035434">
    <property type="entry name" value="GCL_bact_plant"/>
</dbReference>
<evidence type="ECO:0000256" key="10">
    <source>
        <dbReference type="PIRNR" id="PIRNR017901"/>
    </source>
</evidence>
<name>A0ABT3JBN8_9SPHN</name>
<dbReference type="GO" id="GO:0004357">
    <property type="term" value="F:glutamate-cysteine ligase activity"/>
    <property type="evidence" value="ECO:0007669"/>
    <property type="project" value="UniProtKB-EC"/>
</dbReference>